<feature type="domain" description="SCP" evidence="2">
    <location>
        <begin position="21"/>
        <end position="181"/>
    </location>
</feature>
<proteinExistence type="predicted"/>
<evidence type="ECO:0000313" key="4">
    <source>
        <dbReference type="Proteomes" id="UP000483820"/>
    </source>
</evidence>
<dbReference type="AlphaFoldDB" id="A0A6A5GE18"/>
<dbReference type="InterPro" id="IPR035940">
    <property type="entry name" value="CAP_sf"/>
</dbReference>
<keyword evidence="1" id="KW-0732">Signal</keyword>
<dbReference type="InterPro" id="IPR001283">
    <property type="entry name" value="CRISP-related"/>
</dbReference>
<dbReference type="KEGG" id="crq:GCK72_020034"/>
<dbReference type="GeneID" id="9819451"/>
<dbReference type="InterPro" id="IPR014044">
    <property type="entry name" value="CAP_dom"/>
</dbReference>
<dbReference type="PRINTS" id="PR00838">
    <property type="entry name" value="V5ALLERGEN"/>
</dbReference>
<feature type="signal peptide" evidence="1">
    <location>
        <begin position="1"/>
        <end position="16"/>
    </location>
</feature>
<gene>
    <name evidence="3" type="ORF">GCK72_020034</name>
</gene>
<dbReference type="PRINTS" id="PR00837">
    <property type="entry name" value="V5TPXLIKE"/>
</dbReference>
<protein>
    <recommendedName>
        <fullName evidence="2">SCP domain-containing protein</fullName>
    </recommendedName>
</protein>
<dbReference type="SUPFAM" id="SSF55797">
    <property type="entry name" value="PR-1-like"/>
    <property type="match status" value="1"/>
</dbReference>
<name>A0A6A5GE18_CAERE</name>
<dbReference type="CTD" id="9819451"/>
<comment type="caution">
    <text evidence="3">The sequence shown here is derived from an EMBL/GenBank/DDBJ whole genome shotgun (WGS) entry which is preliminary data.</text>
</comment>
<dbReference type="SMART" id="SM00198">
    <property type="entry name" value="SCP"/>
    <property type="match status" value="1"/>
</dbReference>
<feature type="chain" id="PRO_5025455018" description="SCP domain-containing protein" evidence="1">
    <location>
        <begin position="17"/>
        <end position="248"/>
    </location>
</feature>
<dbReference type="PANTHER" id="PTHR10334">
    <property type="entry name" value="CYSTEINE-RICH SECRETORY PROTEIN-RELATED"/>
    <property type="match status" value="1"/>
</dbReference>
<accession>A0A6A5GE18</accession>
<dbReference type="FunFam" id="3.40.33.10:FF:000013">
    <property type="entry name" value="SCP-Like extracellular protein"/>
    <property type="match status" value="1"/>
</dbReference>
<dbReference type="Gene3D" id="3.40.33.10">
    <property type="entry name" value="CAP"/>
    <property type="match status" value="1"/>
</dbReference>
<dbReference type="Pfam" id="PF00188">
    <property type="entry name" value="CAP"/>
    <property type="match status" value="1"/>
</dbReference>
<dbReference type="RefSeq" id="XP_003116245.2">
    <property type="nucleotide sequence ID" value="XM_003116197.2"/>
</dbReference>
<evidence type="ECO:0000259" key="2">
    <source>
        <dbReference type="SMART" id="SM00198"/>
    </source>
</evidence>
<dbReference type="Proteomes" id="UP000483820">
    <property type="component" value="Chromosome V"/>
</dbReference>
<dbReference type="InterPro" id="IPR002413">
    <property type="entry name" value="V5_allergen-like"/>
</dbReference>
<dbReference type="EMBL" id="WUAV01000005">
    <property type="protein sequence ID" value="KAF1753477.1"/>
    <property type="molecule type" value="Genomic_DNA"/>
</dbReference>
<evidence type="ECO:0000256" key="1">
    <source>
        <dbReference type="SAM" id="SignalP"/>
    </source>
</evidence>
<dbReference type="CDD" id="cd05380">
    <property type="entry name" value="CAP_euk"/>
    <property type="match status" value="1"/>
</dbReference>
<sequence>MKFSIICLVLIGAASAGFSAKGKAAIVKVHNDLRSSIANGTYVAKGTRQPAASDMLKMSWDDTIAQCAQTFVDSCPDGHSKFDGYGENMYFAWASDEKASLDPYGVNASKAWEKEFQEKGWLSRTLTKAVYDSGIGHASQMVWSKSNLIGCGVKNCGVDPKNGFTKYTVVCQYMNPGNYIDQKIYVEGKTCSACPSSSSCENSTGLCTGYQSSKERVPISKCVRNVSVRGLAHYTFFPIFFWSFRFLQ</sequence>
<reference evidence="3 4" key="1">
    <citation type="submission" date="2019-12" db="EMBL/GenBank/DDBJ databases">
        <title>Chromosome-level assembly of the Caenorhabditis remanei genome.</title>
        <authorList>
            <person name="Teterina A.A."/>
            <person name="Willis J.H."/>
            <person name="Phillips P.C."/>
        </authorList>
    </citation>
    <scope>NUCLEOTIDE SEQUENCE [LARGE SCALE GENOMIC DNA]</scope>
    <source>
        <strain evidence="3 4">PX506</strain>
        <tissue evidence="3">Whole organism</tissue>
    </source>
</reference>
<evidence type="ECO:0000313" key="3">
    <source>
        <dbReference type="EMBL" id="KAF1753477.1"/>
    </source>
</evidence>
<organism evidence="3 4">
    <name type="scientific">Caenorhabditis remanei</name>
    <name type="common">Caenorhabditis vulgaris</name>
    <dbReference type="NCBI Taxonomy" id="31234"/>
    <lineage>
        <taxon>Eukaryota</taxon>
        <taxon>Metazoa</taxon>
        <taxon>Ecdysozoa</taxon>
        <taxon>Nematoda</taxon>
        <taxon>Chromadorea</taxon>
        <taxon>Rhabditida</taxon>
        <taxon>Rhabditina</taxon>
        <taxon>Rhabditomorpha</taxon>
        <taxon>Rhabditoidea</taxon>
        <taxon>Rhabditidae</taxon>
        <taxon>Peloderinae</taxon>
        <taxon>Caenorhabditis</taxon>
    </lineage>
</organism>